<dbReference type="Proteomes" id="UP000003812">
    <property type="component" value="Unassembled WGS sequence"/>
</dbReference>
<name>E3CDG2_STRPA</name>
<comment type="caution">
    <text evidence="1">The sequence shown here is derived from an EMBL/GenBank/DDBJ whole genome shotgun (WGS) entry which is preliminary data.</text>
</comment>
<evidence type="ECO:0000313" key="1">
    <source>
        <dbReference type="EMBL" id="EFQ55397.1"/>
    </source>
</evidence>
<proteinExistence type="predicted"/>
<accession>E3CDG2</accession>
<dbReference type="AlphaFoldDB" id="E3CDG2"/>
<sequence length="156" mass="17837">MKRQMELFLIILLPILGLVFLGGKIMTLTKRPEQKITTTSSKKVVQKTKEEIKKEQIAYLKEHEQEIVDFVKAQNPKVESVQIDWNSMQIEESGNGTPQGGGYNLSISGKINQLKNTKFSVDFYLEDQNSIPTIKKMGMLNDIYIEENGGWKIFPK</sequence>
<dbReference type="EMBL" id="AEKM01000007">
    <property type="protein sequence ID" value="EFQ55397.1"/>
    <property type="molecule type" value="Genomic_DNA"/>
</dbReference>
<organism evidence="1 2">
    <name type="scientific">Streptococcus parasanguinis F0405</name>
    <dbReference type="NCBI Taxonomy" id="905067"/>
    <lineage>
        <taxon>Bacteria</taxon>
        <taxon>Bacillati</taxon>
        <taxon>Bacillota</taxon>
        <taxon>Bacilli</taxon>
        <taxon>Lactobacillales</taxon>
        <taxon>Streptococcaceae</taxon>
        <taxon>Streptococcus</taxon>
    </lineage>
</organism>
<protein>
    <submittedName>
        <fullName evidence="1">Uncharacterized protein</fullName>
    </submittedName>
</protein>
<gene>
    <name evidence="1" type="ORF">HMPREF9626_0812</name>
</gene>
<evidence type="ECO:0000313" key="2">
    <source>
        <dbReference type="Proteomes" id="UP000003812"/>
    </source>
</evidence>
<reference evidence="1 2" key="1">
    <citation type="submission" date="2010-10" db="EMBL/GenBank/DDBJ databases">
        <authorList>
            <person name="Durkin A.S."/>
            <person name="Madupu R."/>
            <person name="Torralba M."/>
            <person name="Gillis M."/>
            <person name="Methe B."/>
            <person name="Sutton G."/>
            <person name="Nelson K.E."/>
        </authorList>
    </citation>
    <scope>NUCLEOTIDE SEQUENCE [LARGE SCALE GENOMIC DNA]</scope>
    <source>
        <strain evidence="1 2">F0405</strain>
    </source>
</reference>